<evidence type="ECO:0000259" key="10">
    <source>
        <dbReference type="Pfam" id="PF07715"/>
    </source>
</evidence>
<evidence type="ECO:0000313" key="11">
    <source>
        <dbReference type="EMBL" id="VYT17208.1"/>
    </source>
</evidence>
<dbReference type="PROSITE" id="PS52016">
    <property type="entry name" value="TONB_DEPENDENT_REC_3"/>
    <property type="match status" value="1"/>
</dbReference>
<dbReference type="PANTHER" id="PTHR30069">
    <property type="entry name" value="TONB-DEPENDENT OUTER MEMBRANE RECEPTOR"/>
    <property type="match status" value="1"/>
</dbReference>
<dbReference type="AlphaFoldDB" id="A0A6N2UI04"/>
<evidence type="ECO:0000256" key="1">
    <source>
        <dbReference type="ARBA" id="ARBA00004571"/>
    </source>
</evidence>
<dbReference type="Pfam" id="PF13715">
    <property type="entry name" value="CarbopepD_reg_2"/>
    <property type="match status" value="1"/>
</dbReference>
<accession>A0A6N2UI04</accession>
<evidence type="ECO:0000256" key="8">
    <source>
        <dbReference type="PROSITE-ProRule" id="PRU01360"/>
    </source>
</evidence>
<sequence>MQIVISLLQIMKFTIYSYICFLFFSYFFLRSSSCYAFVANDIDSRLMVILAQKTLTGCVVGEDGVPLAGATVLEIGTSNGTVTDMEGKFKLTVADNAMLRFSFMGYKTQEISVGGKTFLNITMVEDAVELDKIVVTALGIEKKEHSLSYAMSQIKNEELTRVKMPNLITSLTGKAAGVQINQVSSGLGASAKVSIRGIRSVAGENQPLYVIDGVPMLNSSSEQAFSAIGGTANAGNRDGGDGISNLNSEDIESISILKGAPAAALYGSQAGNGVILITTKKGKSQGQRSISFSTSLMFDKAVSLPEMQNRYGVSEVIDSWGERQNLPKNDNLKDFFSTGMASITSVSLSHGNEKLQNYFSYANTTGKGIIDKNRLSKHNLTFRETSTLFNDRLRLDGSVNLMRQVTKNKPTVGGFYMNPLVGLYRFPRGEDLTYYKDNFEVYDESRNLNIQNWHTSYDDFEQNPYWIVNRIQSKEVRLHAIVSLSASFKVNDWLTVQTRGNVDCINDKLRQKFYASTAPALAGTNGRYIEMDYQDIQFYGDLMLMMKKQWGDFSVNGALGTSLNDKTTNSTRYDSKTASLYYANVFNLANIIMNGSAALDQKIDARRQLQSLFATVQVGYKESAYIDLTARNDWASTLSHTKHEKRGYLYPSIGTSLILSRLFTLPEWVSYAKVRGAYSMVGNDIPPFMTYPLSHITAGGEYLANDAAPFKEMEPEMNYSWEAGAEARFLNSRIGFNLTFYKTNTRNQFFKLPTLAGDKYAYRYVNAGNILNRGWEIALDATPVLTKDFMWSTTLNFTTNKNKIVALHEELKEFVYGPTSFSSSYAMKLVKGGSIGDIYGKAFVRDASGNIVYETEGSNAGLPKIEGDGNTVKVGNSNPKFQMGWNHTLSYKDISLYFLVDCRYGGKVLSQTQADMDLYGVSEVTAQARDEGYVMLEGHRIDNVKGFYKIVGGRAGTTEYYMYDATNIRLRELSLSYQLPASWMEKSKVLKKVQLSFIARNLFFFYKKAPFDPDLVLSTGNDNQGIDVYGMPTTRSWGFSLKCEF</sequence>
<evidence type="ECO:0000256" key="6">
    <source>
        <dbReference type="ARBA" id="ARBA00023136"/>
    </source>
</evidence>
<keyword evidence="9" id="KW-1133">Transmembrane helix</keyword>
<keyword evidence="4 8" id="KW-0812">Transmembrane</keyword>
<evidence type="ECO:0000256" key="4">
    <source>
        <dbReference type="ARBA" id="ARBA00022692"/>
    </source>
</evidence>
<dbReference type="InterPro" id="IPR012910">
    <property type="entry name" value="Plug_dom"/>
</dbReference>
<dbReference type="PANTHER" id="PTHR30069:SF29">
    <property type="entry name" value="HEMOGLOBIN AND HEMOGLOBIN-HAPTOGLOBIN-BINDING PROTEIN 1-RELATED"/>
    <property type="match status" value="1"/>
</dbReference>
<dbReference type="InterPro" id="IPR008969">
    <property type="entry name" value="CarboxyPept-like_regulatory"/>
</dbReference>
<keyword evidence="3 8" id="KW-1134">Transmembrane beta strand</keyword>
<keyword evidence="7 8" id="KW-0998">Cell outer membrane</keyword>
<dbReference type="SUPFAM" id="SSF56935">
    <property type="entry name" value="Porins"/>
    <property type="match status" value="1"/>
</dbReference>
<dbReference type="InterPro" id="IPR036942">
    <property type="entry name" value="Beta-barrel_TonB_sf"/>
</dbReference>
<comment type="similarity">
    <text evidence="8">Belongs to the TonB-dependent receptor family.</text>
</comment>
<dbReference type="Pfam" id="PF07715">
    <property type="entry name" value="Plug"/>
    <property type="match status" value="1"/>
</dbReference>
<dbReference type="InterPro" id="IPR037066">
    <property type="entry name" value="Plug_dom_sf"/>
</dbReference>
<dbReference type="InterPro" id="IPR039426">
    <property type="entry name" value="TonB-dep_rcpt-like"/>
</dbReference>
<dbReference type="NCBIfam" id="TIGR04057">
    <property type="entry name" value="SusC_RagA_signa"/>
    <property type="match status" value="1"/>
</dbReference>
<name>A0A6N2UI04_9BACE</name>
<feature type="transmembrane region" description="Helical" evidence="9">
    <location>
        <begin position="7"/>
        <end position="29"/>
    </location>
</feature>
<dbReference type="Gene3D" id="2.40.170.20">
    <property type="entry name" value="TonB-dependent receptor, beta-barrel domain"/>
    <property type="match status" value="1"/>
</dbReference>
<dbReference type="GO" id="GO:0015344">
    <property type="term" value="F:siderophore uptake transmembrane transporter activity"/>
    <property type="evidence" value="ECO:0007669"/>
    <property type="project" value="TreeGrafter"/>
</dbReference>
<dbReference type="GO" id="GO:0044718">
    <property type="term" value="P:siderophore transmembrane transport"/>
    <property type="evidence" value="ECO:0007669"/>
    <property type="project" value="TreeGrafter"/>
</dbReference>
<evidence type="ECO:0000256" key="2">
    <source>
        <dbReference type="ARBA" id="ARBA00022448"/>
    </source>
</evidence>
<dbReference type="InterPro" id="IPR023997">
    <property type="entry name" value="TonB-dep_OMP_SusC/RagA_CS"/>
</dbReference>
<proteinExistence type="inferred from homology"/>
<dbReference type="InterPro" id="IPR023996">
    <property type="entry name" value="TonB-dep_OMP_SusC/RagA"/>
</dbReference>
<keyword evidence="6 8" id="KW-0472">Membrane</keyword>
<dbReference type="SUPFAM" id="SSF49464">
    <property type="entry name" value="Carboxypeptidase regulatory domain-like"/>
    <property type="match status" value="1"/>
</dbReference>
<evidence type="ECO:0000256" key="7">
    <source>
        <dbReference type="ARBA" id="ARBA00023237"/>
    </source>
</evidence>
<dbReference type="Gene3D" id="2.170.130.10">
    <property type="entry name" value="TonB-dependent receptor, plug domain"/>
    <property type="match status" value="1"/>
</dbReference>
<keyword evidence="5" id="KW-0732">Signal</keyword>
<keyword evidence="2 8" id="KW-0813">Transport</keyword>
<organism evidence="11">
    <name type="scientific">Bacteroides intestinalis</name>
    <dbReference type="NCBI Taxonomy" id="329854"/>
    <lineage>
        <taxon>Bacteria</taxon>
        <taxon>Pseudomonadati</taxon>
        <taxon>Bacteroidota</taxon>
        <taxon>Bacteroidia</taxon>
        <taxon>Bacteroidales</taxon>
        <taxon>Bacteroidaceae</taxon>
        <taxon>Bacteroides</taxon>
    </lineage>
</organism>
<dbReference type="GO" id="GO:0009279">
    <property type="term" value="C:cell outer membrane"/>
    <property type="evidence" value="ECO:0007669"/>
    <property type="project" value="UniProtKB-SubCell"/>
</dbReference>
<dbReference type="NCBIfam" id="TIGR04056">
    <property type="entry name" value="OMP_RagA_SusC"/>
    <property type="match status" value="1"/>
</dbReference>
<dbReference type="EMBL" id="CACRSU010000017">
    <property type="protein sequence ID" value="VYT17208.1"/>
    <property type="molecule type" value="Genomic_DNA"/>
</dbReference>
<keyword evidence="11" id="KW-0675">Receptor</keyword>
<evidence type="ECO:0000256" key="5">
    <source>
        <dbReference type="ARBA" id="ARBA00022729"/>
    </source>
</evidence>
<comment type="subcellular location">
    <subcellularLocation>
        <location evidence="1 8">Cell outer membrane</location>
        <topology evidence="1 8">Multi-pass membrane protein</topology>
    </subcellularLocation>
</comment>
<gene>
    <name evidence="11" type="primary">fepA_3</name>
    <name evidence="11" type="ORF">BILFYP9_02078</name>
</gene>
<protein>
    <submittedName>
        <fullName evidence="11">Ferrienterobactin receptor</fullName>
    </submittedName>
</protein>
<feature type="domain" description="TonB-dependent receptor plug" evidence="10">
    <location>
        <begin position="147"/>
        <end position="274"/>
    </location>
</feature>
<evidence type="ECO:0000256" key="3">
    <source>
        <dbReference type="ARBA" id="ARBA00022452"/>
    </source>
</evidence>
<reference evidence="11" key="1">
    <citation type="submission" date="2019-11" db="EMBL/GenBank/DDBJ databases">
        <authorList>
            <person name="Feng L."/>
        </authorList>
    </citation>
    <scope>NUCLEOTIDE SEQUENCE</scope>
    <source>
        <strain evidence="11">BintestinalisLFYP9</strain>
    </source>
</reference>
<evidence type="ECO:0000256" key="9">
    <source>
        <dbReference type="SAM" id="Phobius"/>
    </source>
</evidence>